<dbReference type="AlphaFoldDB" id="T1H2N5"/>
<dbReference type="HOGENOM" id="CLU_2216482_0_0_1"/>
<accession>T1H2N5</accession>
<organism evidence="1 2">
    <name type="scientific">Megaselia scalaris</name>
    <name type="common">Humpbacked fly</name>
    <name type="synonym">Phora scalaris</name>
    <dbReference type="NCBI Taxonomy" id="36166"/>
    <lineage>
        <taxon>Eukaryota</taxon>
        <taxon>Metazoa</taxon>
        <taxon>Ecdysozoa</taxon>
        <taxon>Arthropoda</taxon>
        <taxon>Hexapoda</taxon>
        <taxon>Insecta</taxon>
        <taxon>Pterygota</taxon>
        <taxon>Neoptera</taxon>
        <taxon>Endopterygota</taxon>
        <taxon>Diptera</taxon>
        <taxon>Brachycera</taxon>
        <taxon>Muscomorpha</taxon>
        <taxon>Platypezoidea</taxon>
        <taxon>Phoridae</taxon>
        <taxon>Megaseliini</taxon>
        <taxon>Megaselia</taxon>
    </lineage>
</organism>
<reference evidence="1" key="2">
    <citation type="submission" date="2015-06" db="UniProtKB">
        <authorList>
            <consortium name="EnsemblMetazoa"/>
        </authorList>
    </citation>
    <scope>IDENTIFICATION</scope>
</reference>
<dbReference type="EnsemblMetazoa" id="MESCA010488-RA">
    <property type="protein sequence ID" value="MESCA010488-PA"/>
    <property type="gene ID" value="MESCA010488"/>
</dbReference>
<keyword evidence="2" id="KW-1185">Reference proteome</keyword>
<dbReference type="Proteomes" id="UP000015102">
    <property type="component" value="Unassembled WGS sequence"/>
</dbReference>
<protein>
    <submittedName>
        <fullName evidence="1">Uncharacterized protein</fullName>
    </submittedName>
</protein>
<evidence type="ECO:0000313" key="2">
    <source>
        <dbReference type="Proteomes" id="UP000015102"/>
    </source>
</evidence>
<sequence length="107" mass="11905">KVIWKLLFLNVISSRFVKTPFLARGYPHVVGKEKGEEITHSKTTIQKKLVTRIPTAQYGGRHACTMLLGSGIGTELMTYARDIFQYAGCLIDFEVINIDPSSSGNDD</sequence>
<evidence type="ECO:0000313" key="1">
    <source>
        <dbReference type="EnsemblMetazoa" id="MESCA010488-PA"/>
    </source>
</evidence>
<dbReference type="EMBL" id="CAQQ02147179">
    <property type="status" value="NOT_ANNOTATED_CDS"/>
    <property type="molecule type" value="Genomic_DNA"/>
</dbReference>
<dbReference type="STRING" id="36166.T1H2N5"/>
<reference evidence="2" key="1">
    <citation type="submission" date="2013-02" db="EMBL/GenBank/DDBJ databases">
        <authorList>
            <person name="Hughes D."/>
        </authorList>
    </citation>
    <scope>NUCLEOTIDE SEQUENCE</scope>
    <source>
        <strain>Durham</strain>
        <strain evidence="2">NC isolate 2 -- Noor lab</strain>
    </source>
</reference>
<name>T1H2N5_MEGSC</name>
<proteinExistence type="predicted"/>